<dbReference type="Pfam" id="PF02775">
    <property type="entry name" value="TPP_enzyme_C"/>
    <property type="match status" value="1"/>
</dbReference>
<dbReference type="OMA" id="GANWIGE"/>
<name>A0A100XHP8_MYCTH</name>
<dbReference type="Pfam" id="PF01558">
    <property type="entry name" value="POR"/>
    <property type="match status" value="1"/>
</dbReference>
<feature type="domain" description="DUF6537" evidence="5">
    <location>
        <begin position="959"/>
        <end position="1159"/>
    </location>
</feature>
<dbReference type="AlphaFoldDB" id="A0A100XHP8"/>
<dbReference type="GO" id="GO:0016625">
    <property type="term" value="F:oxidoreductase activity, acting on the aldehyde or oxo group of donors, iron-sulfur protein as acceptor"/>
    <property type="evidence" value="ECO:0007669"/>
    <property type="project" value="UniProtKB-ARBA"/>
</dbReference>
<evidence type="ECO:0000313" key="7">
    <source>
        <dbReference type="Proteomes" id="UP000069654"/>
    </source>
</evidence>
<dbReference type="InterPro" id="IPR009014">
    <property type="entry name" value="Transketo_C/PFOR_II"/>
</dbReference>
<evidence type="ECO:0000256" key="2">
    <source>
        <dbReference type="SAM" id="MobiDB-lite"/>
    </source>
</evidence>
<dbReference type="GO" id="GO:0030976">
    <property type="term" value="F:thiamine pyrophosphate binding"/>
    <property type="evidence" value="ECO:0007669"/>
    <property type="project" value="InterPro"/>
</dbReference>
<dbReference type="SUPFAM" id="SSF53323">
    <property type="entry name" value="Pyruvate-ferredoxin oxidoreductase, PFOR, domain III"/>
    <property type="match status" value="1"/>
</dbReference>
<reference evidence="7" key="2">
    <citation type="submission" date="2016-02" db="EMBL/GenBank/DDBJ databases">
        <title>Draft genome sequence of five rapidly growing Mycobacterium species.</title>
        <authorList>
            <person name="Katahira K."/>
            <person name="Gotou Y."/>
            <person name="Iida K."/>
            <person name="Ogura Y."/>
            <person name="Hayashi T."/>
        </authorList>
    </citation>
    <scope>NUCLEOTIDE SEQUENCE [LARGE SCALE GENOMIC DNA]</scope>
    <source>
        <strain evidence="7">JCM6362</strain>
    </source>
</reference>
<evidence type="ECO:0000259" key="4">
    <source>
        <dbReference type="Pfam" id="PF02775"/>
    </source>
</evidence>
<dbReference type="SUPFAM" id="SSF52518">
    <property type="entry name" value="Thiamin diphosphate-binding fold (THDP-binding)"/>
    <property type="match status" value="2"/>
</dbReference>
<dbReference type="NCBIfam" id="NF009589">
    <property type="entry name" value="PRK13030.1"/>
    <property type="match status" value="1"/>
</dbReference>
<evidence type="ECO:0000313" key="6">
    <source>
        <dbReference type="EMBL" id="GAT16754.1"/>
    </source>
</evidence>
<dbReference type="PANTHER" id="PTHR48084:SF3">
    <property type="entry name" value="SUBUNIT OF PYRUVATE:FLAVODOXIN OXIDOREDUCTASE"/>
    <property type="match status" value="1"/>
</dbReference>
<dbReference type="Gene3D" id="3.40.920.10">
    <property type="entry name" value="Pyruvate-ferredoxin oxidoreductase, PFOR, domain III"/>
    <property type="match status" value="1"/>
</dbReference>
<dbReference type="InterPro" id="IPR002869">
    <property type="entry name" value="Pyrv_flavodox_OxRed_cen"/>
</dbReference>
<organism evidence="6 7">
    <name type="scientific">Mycolicibacterium thermoresistibile</name>
    <name type="common">Mycobacterium thermoresistibile</name>
    <dbReference type="NCBI Taxonomy" id="1797"/>
    <lineage>
        <taxon>Bacteria</taxon>
        <taxon>Bacillati</taxon>
        <taxon>Actinomycetota</taxon>
        <taxon>Actinomycetes</taxon>
        <taxon>Mycobacteriales</taxon>
        <taxon>Mycobacteriaceae</taxon>
        <taxon>Mycolicibacterium</taxon>
    </lineage>
</organism>
<proteinExistence type="predicted"/>
<dbReference type="GO" id="GO:0045333">
    <property type="term" value="P:cellular respiration"/>
    <property type="evidence" value="ECO:0007669"/>
    <property type="project" value="UniProtKB-ARBA"/>
</dbReference>
<keyword evidence="6" id="KW-0670">Pyruvate</keyword>
<dbReference type="PANTHER" id="PTHR48084">
    <property type="entry name" value="2-OXOGLUTARATE OXIDOREDUCTASE SUBUNIT KORB-RELATED"/>
    <property type="match status" value="1"/>
</dbReference>
<evidence type="ECO:0000259" key="3">
    <source>
        <dbReference type="Pfam" id="PF01558"/>
    </source>
</evidence>
<keyword evidence="1" id="KW-0560">Oxidoreductase</keyword>
<dbReference type="STRING" id="1797.RMCT_3723"/>
<dbReference type="GO" id="GO:0000287">
    <property type="term" value="F:magnesium ion binding"/>
    <property type="evidence" value="ECO:0007669"/>
    <property type="project" value="UniProtKB-ARBA"/>
</dbReference>
<dbReference type="InterPro" id="IPR029061">
    <property type="entry name" value="THDP-binding"/>
</dbReference>
<reference evidence="6 7" key="1">
    <citation type="journal article" date="2016" name="Genome Announc.">
        <title>Draft Genome Sequences of Five Rapidly Growing Mycobacterium Species, M. thermoresistibile, M. fortuitum subsp. acetamidolyticum, M. canariasense, M. brisbanense, and M. novocastrense.</title>
        <authorList>
            <person name="Katahira K."/>
            <person name="Ogura Y."/>
            <person name="Gotoh Y."/>
            <person name="Hayashi T."/>
        </authorList>
    </citation>
    <scope>NUCLEOTIDE SEQUENCE [LARGE SCALE GENOMIC DNA]</scope>
    <source>
        <strain evidence="6 7">JCM6362</strain>
    </source>
</reference>
<comment type="caution">
    <text evidence="6">The sequence shown here is derived from an EMBL/GenBank/DDBJ whole genome shotgun (WGS) entry which is preliminary data.</text>
</comment>
<protein>
    <submittedName>
        <fullName evidence="6">Indolepyruvate ferredoxin oxidoreductase alpha and subunit beta</fullName>
    </submittedName>
</protein>
<feature type="compositionally biased region" description="Low complexity" evidence="2">
    <location>
        <begin position="1173"/>
        <end position="1188"/>
    </location>
</feature>
<feature type="domain" description="Thiamine pyrophosphate enzyme TPP-binding" evidence="4">
    <location>
        <begin position="453"/>
        <end position="545"/>
    </location>
</feature>
<feature type="region of interest" description="Disordered" evidence="2">
    <location>
        <begin position="1164"/>
        <end position="1188"/>
    </location>
</feature>
<dbReference type="SUPFAM" id="SSF52922">
    <property type="entry name" value="TK C-terminal domain-like"/>
    <property type="match status" value="1"/>
</dbReference>
<dbReference type="InterPro" id="IPR019752">
    <property type="entry name" value="Pyrv/ketoisovalerate_OxRed_cat"/>
</dbReference>
<evidence type="ECO:0000259" key="5">
    <source>
        <dbReference type="Pfam" id="PF20169"/>
    </source>
</evidence>
<feature type="domain" description="Pyruvate/ketoisovalerate oxidoreductase catalytic" evidence="3">
    <location>
        <begin position="727"/>
        <end position="914"/>
    </location>
</feature>
<accession>A0A100XHP8</accession>
<dbReference type="Proteomes" id="UP000069654">
    <property type="component" value="Unassembled WGS sequence"/>
</dbReference>
<evidence type="ECO:0000256" key="1">
    <source>
        <dbReference type="ARBA" id="ARBA00023002"/>
    </source>
</evidence>
<gene>
    <name evidence="6" type="ORF">RMCT_3723</name>
</gene>
<dbReference type="InterPro" id="IPR046667">
    <property type="entry name" value="DUF6537"/>
</dbReference>
<dbReference type="EMBL" id="BCTB01000048">
    <property type="protein sequence ID" value="GAT16754.1"/>
    <property type="molecule type" value="Genomic_DNA"/>
</dbReference>
<dbReference type="NCBIfam" id="NF009588">
    <property type="entry name" value="PRK13029.1"/>
    <property type="match status" value="1"/>
</dbReference>
<dbReference type="Gene3D" id="3.40.50.970">
    <property type="match status" value="1"/>
</dbReference>
<dbReference type="Pfam" id="PF20169">
    <property type="entry name" value="DUF6537"/>
    <property type="match status" value="1"/>
</dbReference>
<dbReference type="InterPro" id="IPR051457">
    <property type="entry name" value="2-oxoacid:Fd_oxidoreductase"/>
</dbReference>
<sequence length="1188" mass="126776">MIGTRLSGYRLEDRFTATTGKVLMTGVQAVCRVPLDVRRIDDRRGLATRGFVTGYQGSPLGTVDFTMRDISALLDECGVDFRPGMNEMLAATSVQGTQTVPALGSDLAGVTGYWYGKTPGVDQALDAIRHGNLMGTSAAGGVLAFCGDDPNAKSSTVPGGSETVLRAALVPTLAAADPDDVLRLGLHAVAMSRATGTWTALKISTHVADAYGVVTPAVETFDPVLPLVDGKPYQHTITPAPAAATAVAAEQNLHRIRLPLVVQYARLNGLNTVTAHSDRDRIGIVAAGQVYAEVRQALADLGLRTAADCAAAGVRLLKLGLVWPLEPGIVTEFADGLDEIVVAEDKGPHLELLIKDVLYDCGCRAAVSGTTDRDGRALLPAHGGLDAEIITRAVEPLLRRKGAVPRGDGAQAAPAPPRVPLSLTVANRTPYFCSGCPHNTSTRVPDGSAVGAGIGCHAMVSMMDPEHVGRITGFTQMGGEGAQWIGQQPYVHADHVFQNLGDGTLSHSGLLAIRASIAAGTNITYKILFNSTVAMTGGQDAVGGYTVTRLAETLAAEGVERIVITTDDPRRYRGHRLPRIATVEDRAELNAVQERLRTIPGTTVLIHDQPCAAELRRARKRGKAPTPRRRIVINERICEGCGDCGRKSNCLSVIPVDTPFGRKTQIHQASCNLDFSCVQGDCPSFMEVIPGRAVRHRPPPPIGADDLPAPEPAAPADEFTIRLTGIGGTGIVTVAQILGTAAFLDGLQVCGLDQTGLSQKAGPVVSDVKIHRSGETLSPRITAGGCDLYLCCDVLVGATPANLAVIRPGRTVAVINTAETPTGAMIRRPETAPPTLDPLVAGIDEATRRDDNLRLDADRISQELFGSNQFANMLLVGAAYQAGALPLSPSAVERAIELNGVAVETNIEAFRYGRKAVSAPEELAALIEPAAVTAAPAPPTGTAATLLAAIDTSADDDLARTLAARISDLIDYHSVGYARRYAETVSKVRTAERRTGLGRTSLTVAVAENLYRLMAYKDEYEVARLALDPDEKRKVTARFGADAKVMWKLRPPILTELGLFRKNPGRKISVGRWFTPVFLVLRRARRLRGTPLDPFGHTTVRKTERRLIGEYLDVVDLLIGRLDSANYDVAVEIAGLPDTIRGYEQIKFDNVERYRRRLAELTDRLQPTGLRNTPSRSTSTSTTSPSVR</sequence>
<dbReference type="InterPro" id="IPR011766">
    <property type="entry name" value="TPP_enzyme_TPP-bd"/>
</dbReference>